<accession>A0A2M6W2B9</accession>
<dbReference type="GO" id="GO:0031415">
    <property type="term" value="C:NatA complex"/>
    <property type="evidence" value="ECO:0007669"/>
    <property type="project" value="TreeGrafter"/>
</dbReference>
<dbReference type="SUPFAM" id="SSF55729">
    <property type="entry name" value="Acyl-CoA N-acyltransferases (Nat)"/>
    <property type="match status" value="1"/>
</dbReference>
<dbReference type="Pfam" id="PF00583">
    <property type="entry name" value="Acetyltransf_1"/>
    <property type="match status" value="1"/>
</dbReference>
<sequence>MKIENFSEEFLEEMAELFVEVYSKPGYEWNIDTAKSHLEQYYKFFPDFNLMALSDTGEIMGAIFCSIDPQYTSNVLFIDSLQVKDTFRKQQVGKKLFAVVANKAKEQGFSGIQLLADERFDFPKNWYEKLGFKKTNWVEYESSLSDMTMNVLD</sequence>
<dbReference type="InterPro" id="IPR016181">
    <property type="entry name" value="Acyl_CoA_acyltransferase"/>
</dbReference>
<reference evidence="3" key="1">
    <citation type="submission" date="2017-09" db="EMBL/GenBank/DDBJ databases">
        <title>Depth-based differentiation of microbial function through sediment-hosted aquifers and enrichment of novel symbionts in the deep terrestrial subsurface.</title>
        <authorList>
            <person name="Probst A.J."/>
            <person name="Ladd B."/>
            <person name="Jarett J.K."/>
            <person name="Geller-Mcgrath D.E."/>
            <person name="Sieber C.M.K."/>
            <person name="Emerson J.B."/>
            <person name="Anantharaman K."/>
            <person name="Thomas B.C."/>
            <person name="Malmstrom R."/>
            <person name="Stieglmeier M."/>
            <person name="Klingl A."/>
            <person name="Woyke T."/>
            <person name="Ryan C.M."/>
            <person name="Banfield J.F."/>
        </authorList>
    </citation>
    <scope>NUCLEOTIDE SEQUENCE [LARGE SCALE GENOMIC DNA]</scope>
</reference>
<dbReference type="InterPro" id="IPR000182">
    <property type="entry name" value="GNAT_dom"/>
</dbReference>
<protein>
    <recommendedName>
        <fullName evidence="1">N-acetyltransferase domain-containing protein</fullName>
    </recommendedName>
</protein>
<dbReference type="PROSITE" id="PS51186">
    <property type="entry name" value="GNAT"/>
    <property type="match status" value="1"/>
</dbReference>
<organism evidence="2 3">
    <name type="scientific">Candidatus Magasanikbacteria bacterium CG10_big_fil_rev_8_21_14_0_10_43_6</name>
    <dbReference type="NCBI Taxonomy" id="1974650"/>
    <lineage>
        <taxon>Bacteria</taxon>
        <taxon>Candidatus Magasanikiibacteriota</taxon>
    </lineage>
</organism>
<evidence type="ECO:0000259" key="1">
    <source>
        <dbReference type="PROSITE" id="PS51186"/>
    </source>
</evidence>
<gene>
    <name evidence="2" type="ORF">COU33_00490</name>
</gene>
<dbReference type="CDD" id="cd04301">
    <property type="entry name" value="NAT_SF"/>
    <property type="match status" value="1"/>
</dbReference>
<feature type="domain" description="N-acetyltransferase" evidence="1">
    <location>
        <begin position="1"/>
        <end position="153"/>
    </location>
</feature>
<proteinExistence type="predicted"/>
<name>A0A2M6W2B9_9BACT</name>
<evidence type="ECO:0000313" key="3">
    <source>
        <dbReference type="Proteomes" id="UP000229362"/>
    </source>
</evidence>
<dbReference type="InterPro" id="IPR051556">
    <property type="entry name" value="N-term/lysine_N-AcTrnsfr"/>
</dbReference>
<comment type="caution">
    <text evidence="2">The sequence shown here is derived from an EMBL/GenBank/DDBJ whole genome shotgun (WGS) entry which is preliminary data.</text>
</comment>
<dbReference type="GO" id="GO:0008080">
    <property type="term" value="F:N-acetyltransferase activity"/>
    <property type="evidence" value="ECO:0007669"/>
    <property type="project" value="TreeGrafter"/>
</dbReference>
<dbReference type="PANTHER" id="PTHR42919:SF20">
    <property type="entry name" value="GCN5-RELATED N-ACETYLTRANSFERASE 10, CHLOROPLASTIC"/>
    <property type="match status" value="1"/>
</dbReference>
<dbReference type="AlphaFoldDB" id="A0A2M6W2B9"/>
<dbReference type="Gene3D" id="3.40.630.30">
    <property type="match status" value="1"/>
</dbReference>
<dbReference type="PANTHER" id="PTHR42919">
    <property type="entry name" value="N-ALPHA-ACETYLTRANSFERASE"/>
    <property type="match status" value="1"/>
</dbReference>
<evidence type="ECO:0000313" key="2">
    <source>
        <dbReference type="EMBL" id="PIT86932.1"/>
    </source>
</evidence>
<dbReference type="Proteomes" id="UP000229362">
    <property type="component" value="Unassembled WGS sequence"/>
</dbReference>
<dbReference type="EMBL" id="PFBZ01000019">
    <property type="protein sequence ID" value="PIT86932.1"/>
    <property type="molecule type" value="Genomic_DNA"/>
</dbReference>
<dbReference type="GO" id="GO:0007064">
    <property type="term" value="P:mitotic sister chromatid cohesion"/>
    <property type="evidence" value="ECO:0007669"/>
    <property type="project" value="TreeGrafter"/>
</dbReference>